<proteinExistence type="predicted"/>
<gene>
    <name evidence="2" type="ORF">DPMN_122643</name>
</gene>
<evidence type="ECO:0000256" key="1">
    <source>
        <dbReference type="SAM" id="MobiDB-lite"/>
    </source>
</evidence>
<name>A0A9D4JS70_DREPO</name>
<dbReference type="AlphaFoldDB" id="A0A9D4JS70"/>
<sequence length="176" mass="19758">MRHFPCTLTSRRLPCTLTSRRLPCTLTSLLIRIRARAPFGQTRCTLTSRRLPCMLTSRRLPCTLTSPFISYASFPRPLSCSLTSRQLPPITRHFCLAHFGRTRCTLTSLVPEPTITNQATRILRETSSNPGPKPDQPDRQPTGTTGKNKLTLGRFRGVHTHSPCKKSITNTLKGCR</sequence>
<dbReference type="EMBL" id="JAIWYP010000005">
    <property type="protein sequence ID" value="KAH3820894.1"/>
    <property type="molecule type" value="Genomic_DNA"/>
</dbReference>
<evidence type="ECO:0000313" key="2">
    <source>
        <dbReference type="EMBL" id="KAH3820894.1"/>
    </source>
</evidence>
<evidence type="ECO:0000313" key="3">
    <source>
        <dbReference type="Proteomes" id="UP000828390"/>
    </source>
</evidence>
<reference evidence="2" key="1">
    <citation type="journal article" date="2019" name="bioRxiv">
        <title>The Genome of the Zebra Mussel, Dreissena polymorpha: A Resource for Invasive Species Research.</title>
        <authorList>
            <person name="McCartney M.A."/>
            <person name="Auch B."/>
            <person name="Kono T."/>
            <person name="Mallez S."/>
            <person name="Zhang Y."/>
            <person name="Obille A."/>
            <person name="Becker A."/>
            <person name="Abrahante J.E."/>
            <person name="Garbe J."/>
            <person name="Badalamenti J.P."/>
            <person name="Herman A."/>
            <person name="Mangelson H."/>
            <person name="Liachko I."/>
            <person name="Sullivan S."/>
            <person name="Sone E.D."/>
            <person name="Koren S."/>
            <person name="Silverstein K.A.T."/>
            <person name="Beckman K.B."/>
            <person name="Gohl D.M."/>
        </authorList>
    </citation>
    <scope>NUCLEOTIDE SEQUENCE</scope>
    <source>
        <strain evidence="2">Duluth1</strain>
        <tissue evidence="2">Whole animal</tissue>
    </source>
</reference>
<accession>A0A9D4JS70</accession>
<protein>
    <submittedName>
        <fullName evidence="2">Uncharacterized protein</fullName>
    </submittedName>
</protein>
<feature type="compositionally biased region" description="Low complexity" evidence="1">
    <location>
        <begin position="142"/>
        <end position="153"/>
    </location>
</feature>
<keyword evidence="3" id="KW-1185">Reference proteome</keyword>
<dbReference type="Proteomes" id="UP000828390">
    <property type="component" value="Unassembled WGS sequence"/>
</dbReference>
<organism evidence="2 3">
    <name type="scientific">Dreissena polymorpha</name>
    <name type="common">Zebra mussel</name>
    <name type="synonym">Mytilus polymorpha</name>
    <dbReference type="NCBI Taxonomy" id="45954"/>
    <lineage>
        <taxon>Eukaryota</taxon>
        <taxon>Metazoa</taxon>
        <taxon>Spiralia</taxon>
        <taxon>Lophotrochozoa</taxon>
        <taxon>Mollusca</taxon>
        <taxon>Bivalvia</taxon>
        <taxon>Autobranchia</taxon>
        <taxon>Heteroconchia</taxon>
        <taxon>Euheterodonta</taxon>
        <taxon>Imparidentia</taxon>
        <taxon>Neoheterodontei</taxon>
        <taxon>Myida</taxon>
        <taxon>Dreissenoidea</taxon>
        <taxon>Dreissenidae</taxon>
        <taxon>Dreissena</taxon>
    </lineage>
</organism>
<reference evidence="2" key="2">
    <citation type="submission" date="2020-11" db="EMBL/GenBank/DDBJ databases">
        <authorList>
            <person name="McCartney M.A."/>
            <person name="Auch B."/>
            <person name="Kono T."/>
            <person name="Mallez S."/>
            <person name="Becker A."/>
            <person name="Gohl D.M."/>
            <person name="Silverstein K.A.T."/>
            <person name="Koren S."/>
            <person name="Bechman K.B."/>
            <person name="Herman A."/>
            <person name="Abrahante J.E."/>
            <person name="Garbe J."/>
        </authorList>
    </citation>
    <scope>NUCLEOTIDE SEQUENCE</scope>
    <source>
        <strain evidence="2">Duluth1</strain>
        <tissue evidence="2">Whole animal</tissue>
    </source>
</reference>
<feature type="region of interest" description="Disordered" evidence="1">
    <location>
        <begin position="122"/>
        <end position="153"/>
    </location>
</feature>
<comment type="caution">
    <text evidence="2">The sequence shown here is derived from an EMBL/GenBank/DDBJ whole genome shotgun (WGS) entry which is preliminary data.</text>
</comment>